<dbReference type="Proteomes" id="UP000799302">
    <property type="component" value="Unassembled WGS sequence"/>
</dbReference>
<feature type="compositionally biased region" description="Basic and acidic residues" evidence="1">
    <location>
        <begin position="241"/>
        <end position="251"/>
    </location>
</feature>
<evidence type="ECO:0000259" key="2">
    <source>
        <dbReference type="PROSITE" id="PS50030"/>
    </source>
</evidence>
<feature type="compositionally biased region" description="Polar residues" evidence="1">
    <location>
        <begin position="154"/>
        <end position="166"/>
    </location>
</feature>
<dbReference type="Gene3D" id="1.10.8.10">
    <property type="entry name" value="DNA helicase RuvA subunit, C-terminal domain"/>
    <property type="match status" value="1"/>
</dbReference>
<evidence type="ECO:0000313" key="3">
    <source>
        <dbReference type="EMBL" id="KAF2670810.1"/>
    </source>
</evidence>
<dbReference type="AlphaFoldDB" id="A0A6A6UG73"/>
<evidence type="ECO:0000256" key="1">
    <source>
        <dbReference type="SAM" id="MobiDB-lite"/>
    </source>
</evidence>
<feature type="region of interest" description="Disordered" evidence="1">
    <location>
        <begin position="144"/>
        <end position="207"/>
    </location>
</feature>
<dbReference type="EMBL" id="MU004233">
    <property type="protein sequence ID" value="KAF2670810.1"/>
    <property type="molecule type" value="Genomic_DNA"/>
</dbReference>
<dbReference type="SMART" id="SM00165">
    <property type="entry name" value="UBA"/>
    <property type="match status" value="1"/>
</dbReference>
<gene>
    <name evidence="3" type="ORF">BT63DRAFT_201995</name>
</gene>
<feature type="domain" description="UBA" evidence="2">
    <location>
        <begin position="306"/>
        <end position="351"/>
    </location>
</feature>
<dbReference type="InterPro" id="IPR009060">
    <property type="entry name" value="UBA-like_sf"/>
</dbReference>
<name>A0A6A6UG73_9PEZI</name>
<dbReference type="OrthoDB" id="267397at2759"/>
<reference evidence="3" key="1">
    <citation type="journal article" date="2020" name="Stud. Mycol.">
        <title>101 Dothideomycetes genomes: a test case for predicting lifestyles and emergence of pathogens.</title>
        <authorList>
            <person name="Haridas S."/>
            <person name="Albert R."/>
            <person name="Binder M."/>
            <person name="Bloem J."/>
            <person name="Labutti K."/>
            <person name="Salamov A."/>
            <person name="Andreopoulos B."/>
            <person name="Baker S."/>
            <person name="Barry K."/>
            <person name="Bills G."/>
            <person name="Bluhm B."/>
            <person name="Cannon C."/>
            <person name="Castanera R."/>
            <person name="Culley D."/>
            <person name="Daum C."/>
            <person name="Ezra D."/>
            <person name="Gonzalez J."/>
            <person name="Henrissat B."/>
            <person name="Kuo A."/>
            <person name="Liang C."/>
            <person name="Lipzen A."/>
            <person name="Lutzoni F."/>
            <person name="Magnuson J."/>
            <person name="Mondo S."/>
            <person name="Nolan M."/>
            <person name="Ohm R."/>
            <person name="Pangilinan J."/>
            <person name="Park H.-J."/>
            <person name="Ramirez L."/>
            <person name="Alfaro M."/>
            <person name="Sun H."/>
            <person name="Tritt A."/>
            <person name="Yoshinaga Y."/>
            <person name="Zwiers L.-H."/>
            <person name="Turgeon B."/>
            <person name="Goodwin S."/>
            <person name="Spatafora J."/>
            <person name="Crous P."/>
            <person name="Grigoriev I."/>
        </authorList>
    </citation>
    <scope>NUCLEOTIDE SEQUENCE</scope>
    <source>
        <strain evidence="3">CBS 115976</strain>
    </source>
</reference>
<proteinExistence type="predicted"/>
<dbReference type="InterPro" id="IPR015940">
    <property type="entry name" value="UBA"/>
</dbReference>
<dbReference type="PROSITE" id="PS50030">
    <property type="entry name" value="UBA"/>
    <property type="match status" value="1"/>
</dbReference>
<sequence length="353" mass="39948">MEYDCAIGSSNIYVENDSSESEKEPQMIGDRNAKSFDVVINLPDTHEFDLVSGLSWEKPQRYVSDSILKRNDISLVDEHGNRLKTIFLEWLLSEPSGSSVKSGNFTILPDEAMTHDAIANWSSTKELEDDVALQAVNRIERARIRGLQRRGTDSRTSPSSGKFPSSTHKRYRRPINDDGEEDEEFESLPEQSKTAKNKSRATHDSKGWASDLESLRIQHEPLIPPALLDDSEYQKQIASRTGERQGDDEVRPTNPFIDSQGRITSPWFSETQEGRYPVEIADEDFASAPEESRGRGITNLPYHSRQASEEPYVDQLRQLNDMGFYESEHNVKALRKSGGKVQRAVEHLLSGDF</sequence>
<accession>A0A6A6UG73</accession>
<protein>
    <recommendedName>
        <fullName evidence="2">UBA domain-containing protein</fullName>
    </recommendedName>
</protein>
<evidence type="ECO:0000313" key="4">
    <source>
        <dbReference type="Proteomes" id="UP000799302"/>
    </source>
</evidence>
<keyword evidence="4" id="KW-1185">Reference proteome</keyword>
<organism evidence="3 4">
    <name type="scientific">Microthyrium microscopicum</name>
    <dbReference type="NCBI Taxonomy" id="703497"/>
    <lineage>
        <taxon>Eukaryota</taxon>
        <taxon>Fungi</taxon>
        <taxon>Dikarya</taxon>
        <taxon>Ascomycota</taxon>
        <taxon>Pezizomycotina</taxon>
        <taxon>Dothideomycetes</taxon>
        <taxon>Dothideomycetes incertae sedis</taxon>
        <taxon>Microthyriales</taxon>
        <taxon>Microthyriaceae</taxon>
        <taxon>Microthyrium</taxon>
    </lineage>
</organism>
<dbReference type="SUPFAM" id="SSF46934">
    <property type="entry name" value="UBA-like"/>
    <property type="match status" value="1"/>
</dbReference>
<feature type="compositionally biased region" description="Acidic residues" evidence="1">
    <location>
        <begin position="177"/>
        <end position="187"/>
    </location>
</feature>
<feature type="region of interest" description="Disordered" evidence="1">
    <location>
        <begin position="236"/>
        <end position="262"/>
    </location>
</feature>
<dbReference type="Pfam" id="PF00627">
    <property type="entry name" value="UBA"/>
    <property type="match status" value="1"/>
</dbReference>